<dbReference type="EMBL" id="JRLY01000009">
    <property type="protein sequence ID" value="KGO92463.1"/>
    <property type="molecule type" value="Genomic_DNA"/>
</dbReference>
<dbReference type="GO" id="GO:0030178">
    <property type="term" value="P:negative regulation of Wnt signaling pathway"/>
    <property type="evidence" value="ECO:0007669"/>
    <property type="project" value="InterPro"/>
</dbReference>
<evidence type="ECO:0000256" key="1">
    <source>
        <dbReference type="ARBA" id="ARBA00001936"/>
    </source>
</evidence>
<reference evidence="14 15" key="1">
    <citation type="submission" date="2013-09" db="EMBL/GenBank/DDBJ databases">
        <authorList>
            <person name="Zeng Z."/>
            <person name="Chen C."/>
        </authorList>
    </citation>
    <scope>NUCLEOTIDE SEQUENCE [LARGE SCALE GENOMIC DNA]</scope>
    <source>
        <strain evidence="14 15">WB 4.1-42</strain>
    </source>
</reference>
<evidence type="ECO:0000256" key="8">
    <source>
        <dbReference type="ARBA" id="ARBA00022801"/>
    </source>
</evidence>
<feature type="signal peptide" evidence="13">
    <location>
        <begin position="1"/>
        <end position="19"/>
    </location>
</feature>
<evidence type="ECO:0000256" key="3">
    <source>
        <dbReference type="ARBA" id="ARBA00004479"/>
    </source>
</evidence>
<accession>A0A0A2MLU9</accession>
<evidence type="ECO:0000313" key="14">
    <source>
        <dbReference type="EMBL" id="KGO92463.1"/>
    </source>
</evidence>
<dbReference type="PANTHER" id="PTHR31120">
    <property type="entry name" value="METALLOPROTEASE TIKI"/>
    <property type="match status" value="1"/>
</dbReference>
<evidence type="ECO:0000256" key="11">
    <source>
        <dbReference type="ARBA" id="ARBA00023136"/>
    </source>
</evidence>
<evidence type="ECO:0008006" key="16">
    <source>
        <dbReference type="Google" id="ProtNLM"/>
    </source>
</evidence>
<evidence type="ECO:0000256" key="2">
    <source>
        <dbReference type="ARBA" id="ARBA00001941"/>
    </source>
</evidence>
<keyword evidence="10" id="KW-0482">Metalloprotease</keyword>
<dbReference type="PANTHER" id="PTHR31120:SF6">
    <property type="entry name" value="METALLOPROTEASE TIKI HOMOLOG"/>
    <property type="match status" value="1"/>
</dbReference>
<dbReference type="GO" id="GO:0016020">
    <property type="term" value="C:membrane"/>
    <property type="evidence" value="ECO:0007669"/>
    <property type="project" value="UniProtKB-SubCell"/>
</dbReference>
<dbReference type="eggNOG" id="COG3735">
    <property type="taxonomic scope" value="Bacteria"/>
</dbReference>
<dbReference type="AlphaFoldDB" id="A0A0A2MLU9"/>
<dbReference type="OrthoDB" id="9798714at2"/>
<name>A0A0A2MLU9_9FLAO</name>
<keyword evidence="8" id="KW-0378">Hydrolase</keyword>
<dbReference type="CDD" id="cd14789">
    <property type="entry name" value="Tiki"/>
    <property type="match status" value="1"/>
</dbReference>
<dbReference type="Pfam" id="PF01963">
    <property type="entry name" value="TraB_PrgY_gumN"/>
    <property type="match status" value="1"/>
</dbReference>
<evidence type="ECO:0000256" key="4">
    <source>
        <dbReference type="ARBA" id="ARBA00022670"/>
    </source>
</evidence>
<evidence type="ECO:0000256" key="5">
    <source>
        <dbReference type="ARBA" id="ARBA00022692"/>
    </source>
</evidence>
<comment type="cofactor">
    <cofactor evidence="1">
        <name>Mn(2+)</name>
        <dbReference type="ChEBI" id="CHEBI:29035"/>
    </cofactor>
</comment>
<keyword evidence="9" id="KW-1133">Transmembrane helix</keyword>
<keyword evidence="5" id="KW-0812">Transmembrane</keyword>
<protein>
    <recommendedName>
        <fullName evidence="16">Polysaccharide biosynthesis protein GumN</fullName>
    </recommendedName>
</protein>
<keyword evidence="6" id="KW-0479">Metal-binding</keyword>
<evidence type="ECO:0000256" key="10">
    <source>
        <dbReference type="ARBA" id="ARBA00023049"/>
    </source>
</evidence>
<evidence type="ECO:0000256" key="9">
    <source>
        <dbReference type="ARBA" id="ARBA00022989"/>
    </source>
</evidence>
<comment type="subcellular location">
    <subcellularLocation>
        <location evidence="3">Membrane</location>
        <topology evidence="3">Single-pass type I membrane protein</topology>
    </subcellularLocation>
</comment>
<keyword evidence="7 13" id="KW-0732">Signal</keyword>
<dbReference type="GO" id="GO:0006508">
    <property type="term" value="P:proteolysis"/>
    <property type="evidence" value="ECO:0007669"/>
    <property type="project" value="UniProtKB-KW"/>
</dbReference>
<keyword evidence="4" id="KW-0645">Protease</keyword>
<dbReference type="InterPro" id="IPR002816">
    <property type="entry name" value="TraB/PrgY/GumN_fam"/>
</dbReference>
<evidence type="ECO:0000313" key="15">
    <source>
        <dbReference type="Proteomes" id="UP000030111"/>
    </source>
</evidence>
<keyword evidence="12" id="KW-0325">Glycoprotein</keyword>
<evidence type="ECO:0000256" key="7">
    <source>
        <dbReference type="ARBA" id="ARBA00022729"/>
    </source>
</evidence>
<dbReference type="STRING" id="1121898.GCA_000422725_03538"/>
<dbReference type="InterPro" id="IPR040230">
    <property type="entry name" value="TIKI1/2-like"/>
</dbReference>
<evidence type="ECO:0000256" key="13">
    <source>
        <dbReference type="SAM" id="SignalP"/>
    </source>
</evidence>
<gene>
    <name evidence="14" type="ORF">Q766_11815</name>
</gene>
<comment type="cofactor">
    <cofactor evidence="2">
        <name>Co(2+)</name>
        <dbReference type="ChEBI" id="CHEBI:48828"/>
    </cofactor>
</comment>
<comment type="caution">
    <text evidence="14">The sequence shown here is derived from an EMBL/GenBank/DDBJ whole genome shotgun (WGS) entry which is preliminary data.</text>
</comment>
<keyword evidence="11" id="KW-0472">Membrane</keyword>
<dbReference type="GO" id="GO:0046872">
    <property type="term" value="F:metal ion binding"/>
    <property type="evidence" value="ECO:0007669"/>
    <property type="project" value="UniProtKB-KW"/>
</dbReference>
<sequence>MKKLLFTVFGLLIALSASAQKSTDAAPQKLDKGLLWKITGKGISKPSYLLGTLHATCNLVLDDNILTALDNTQQLYLELDMDDPNLQTHLMAGMKMKNDVKMSSLAKPEEYAKVDAFLKATLGYPVQAVDGFMPLLVTSMLIPKMVDCEIQSVEGDLIKYTQDQQEQIYGLETVEDQLAVFDAVPYTEQMAELVKTANDNMAASKLELQRIMTLYKEKDLNAIYNFTLQEGSPMFAKHIETFLNNRNKNWVPKIEAVAKAKPTLFALGAAHLPGENGVIMLLRKKGYKVEVVK</sequence>
<evidence type="ECO:0000256" key="12">
    <source>
        <dbReference type="ARBA" id="ARBA00023180"/>
    </source>
</evidence>
<dbReference type="RefSeq" id="WP_026991504.1">
    <property type="nucleotide sequence ID" value="NZ_AUGP01000029.1"/>
</dbReference>
<evidence type="ECO:0000256" key="6">
    <source>
        <dbReference type="ARBA" id="ARBA00022723"/>
    </source>
</evidence>
<dbReference type="Proteomes" id="UP000030111">
    <property type="component" value="Unassembled WGS sequence"/>
</dbReference>
<dbReference type="GO" id="GO:0004222">
    <property type="term" value="F:metalloendopeptidase activity"/>
    <property type="evidence" value="ECO:0007669"/>
    <property type="project" value="TreeGrafter"/>
</dbReference>
<organism evidence="14 15">
    <name type="scientific">Flavobacterium subsaxonicum WB 4.1-42 = DSM 21790</name>
    <dbReference type="NCBI Taxonomy" id="1121898"/>
    <lineage>
        <taxon>Bacteria</taxon>
        <taxon>Pseudomonadati</taxon>
        <taxon>Bacteroidota</taxon>
        <taxon>Flavobacteriia</taxon>
        <taxon>Flavobacteriales</taxon>
        <taxon>Flavobacteriaceae</taxon>
        <taxon>Flavobacterium</taxon>
    </lineage>
</organism>
<feature type="chain" id="PRO_5002003414" description="Polysaccharide biosynthesis protein GumN" evidence="13">
    <location>
        <begin position="20"/>
        <end position="293"/>
    </location>
</feature>
<proteinExistence type="predicted"/>
<keyword evidence="15" id="KW-1185">Reference proteome</keyword>